<evidence type="ECO:0000313" key="4">
    <source>
        <dbReference type="EMBL" id="MBY9076770.1"/>
    </source>
</evidence>
<feature type="domain" description="DUF1707" evidence="3">
    <location>
        <begin position="8"/>
        <end position="59"/>
    </location>
</feature>
<keyword evidence="2" id="KW-0472">Membrane</keyword>
<sequence length="138" mass="15224">MNITPEPRIGDREREAAATALGEHYAAGRISKEEYDERSAVVWAAKTNAELRPVFADLPAARRQPPSAPVSPPVPQRRTGRPGGWRIPLLPLLVLAIGIALLTELPLWLLLPAAGWLWFSGVRRHRAGHHPGWSGHCR</sequence>
<dbReference type="Pfam" id="PF08044">
    <property type="entry name" value="DUF1707"/>
    <property type="match status" value="1"/>
</dbReference>
<gene>
    <name evidence="4" type="ORF">K1X13_18215</name>
</gene>
<keyword evidence="5" id="KW-1185">Reference proteome</keyword>
<feature type="transmembrane region" description="Helical" evidence="2">
    <location>
        <begin position="87"/>
        <end position="111"/>
    </location>
</feature>
<evidence type="ECO:0000256" key="1">
    <source>
        <dbReference type="SAM" id="MobiDB-lite"/>
    </source>
</evidence>
<evidence type="ECO:0000256" key="2">
    <source>
        <dbReference type="SAM" id="Phobius"/>
    </source>
</evidence>
<dbReference type="InterPro" id="IPR012551">
    <property type="entry name" value="DUF1707_SHOCT-like"/>
</dbReference>
<evidence type="ECO:0000313" key="5">
    <source>
        <dbReference type="Proteomes" id="UP000754710"/>
    </source>
</evidence>
<keyword evidence="2" id="KW-1133">Transmembrane helix</keyword>
<name>A0ABS7RNZ4_9ACTN</name>
<feature type="region of interest" description="Disordered" evidence="1">
    <location>
        <begin position="58"/>
        <end position="82"/>
    </location>
</feature>
<proteinExistence type="predicted"/>
<dbReference type="RefSeq" id="WP_221026555.1">
    <property type="nucleotide sequence ID" value="NZ_JAIEZQ010000003.1"/>
</dbReference>
<organism evidence="4 5">
    <name type="scientific">Nocardioides jiangsuensis</name>
    <dbReference type="NCBI Taxonomy" id="2866161"/>
    <lineage>
        <taxon>Bacteria</taxon>
        <taxon>Bacillati</taxon>
        <taxon>Actinomycetota</taxon>
        <taxon>Actinomycetes</taxon>
        <taxon>Propionibacteriales</taxon>
        <taxon>Nocardioidaceae</taxon>
        <taxon>Nocardioides</taxon>
    </lineage>
</organism>
<dbReference type="Proteomes" id="UP000754710">
    <property type="component" value="Unassembled WGS sequence"/>
</dbReference>
<evidence type="ECO:0000259" key="3">
    <source>
        <dbReference type="Pfam" id="PF08044"/>
    </source>
</evidence>
<dbReference type="EMBL" id="JAIEZQ010000003">
    <property type="protein sequence ID" value="MBY9076770.1"/>
    <property type="molecule type" value="Genomic_DNA"/>
</dbReference>
<feature type="compositionally biased region" description="Pro residues" evidence="1">
    <location>
        <begin position="66"/>
        <end position="75"/>
    </location>
</feature>
<reference evidence="4 5" key="1">
    <citation type="submission" date="2021-08" db="EMBL/GenBank/DDBJ databases">
        <title>Nocardioides bacterium WL0053 sp. nov., isolated from the sediment.</title>
        <authorList>
            <person name="Wang L."/>
            <person name="Zhang D."/>
            <person name="Zhang A."/>
        </authorList>
    </citation>
    <scope>NUCLEOTIDE SEQUENCE [LARGE SCALE GENOMIC DNA]</scope>
    <source>
        <strain evidence="4 5">WL0053</strain>
    </source>
</reference>
<keyword evidence="2" id="KW-0812">Transmembrane</keyword>
<accession>A0ABS7RNZ4</accession>
<protein>
    <submittedName>
        <fullName evidence="4">DUF1707 domain-containing protein</fullName>
    </submittedName>
</protein>
<comment type="caution">
    <text evidence="4">The sequence shown here is derived from an EMBL/GenBank/DDBJ whole genome shotgun (WGS) entry which is preliminary data.</text>
</comment>